<comment type="similarity">
    <text evidence="8">Belongs to the shikimate dehydrogenase family.</text>
</comment>
<evidence type="ECO:0000256" key="5">
    <source>
        <dbReference type="ARBA" id="ARBA00023002"/>
    </source>
</evidence>
<evidence type="ECO:0000259" key="9">
    <source>
        <dbReference type="Pfam" id="PF01488"/>
    </source>
</evidence>
<dbReference type="InterPro" id="IPR011342">
    <property type="entry name" value="Shikimate_DH"/>
</dbReference>
<evidence type="ECO:0000259" key="10">
    <source>
        <dbReference type="Pfam" id="PF08501"/>
    </source>
</evidence>
<feature type="domain" description="Shikimate dehydrogenase substrate binding N-terminal" evidence="10">
    <location>
        <begin position="6"/>
        <end position="88"/>
    </location>
</feature>
<gene>
    <name evidence="8 12" type="primary">aroE</name>
    <name evidence="12" type="ORF">ACIKP9_11460</name>
</gene>
<name>A0ABW8GNB6_9PROT</name>
<feature type="domain" description="SDH C-terminal" evidence="11">
    <location>
        <begin position="238"/>
        <end position="268"/>
    </location>
</feature>
<evidence type="ECO:0000256" key="2">
    <source>
        <dbReference type="ARBA" id="ARBA00012962"/>
    </source>
</evidence>
<comment type="subunit">
    <text evidence="8">Homodimer.</text>
</comment>
<dbReference type="Pfam" id="PF08501">
    <property type="entry name" value="Shikimate_dh_N"/>
    <property type="match status" value="1"/>
</dbReference>
<dbReference type="HAMAP" id="MF_00222">
    <property type="entry name" value="Shikimate_DH_AroE"/>
    <property type="match status" value="1"/>
</dbReference>
<organism evidence="12 13">
    <name type="scientific">Methylobacillus methanolivorans</name>
    <dbReference type="NCBI Taxonomy" id="1848927"/>
    <lineage>
        <taxon>Bacteria</taxon>
        <taxon>Pseudomonadati</taxon>
        <taxon>Pseudomonadota</taxon>
        <taxon>Betaproteobacteria</taxon>
        <taxon>Nitrosomonadales</taxon>
        <taxon>Methylophilaceae</taxon>
        <taxon>Methylobacillus</taxon>
    </lineage>
</organism>
<dbReference type="Pfam" id="PF18317">
    <property type="entry name" value="SDH_C"/>
    <property type="match status" value="1"/>
</dbReference>
<feature type="binding site" evidence="8">
    <location>
        <position position="61"/>
    </location>
    <ligand>
        <name>shikimate</name>
        <dbReference type="ChEBI" id="CHEBI:36208"/>
    </ligand>
</feature>
<dbReference type="RefSeq" id="WP_400882898.1">
    <property type="nucleotide sequence ID" value="NZ_JBIWXY010000002.1"/>
</dbReference>
<dbReference type="InterPro" id="IPR022893">
    <property type="entry name" value="Shikimate_DH_fam"/>
</dbReference>
<dbReference type="EMBL" id="JBIWXY010000002">
    <property type="protein sequence ID" value="MFJ5446848.1"/>
    <property type="molecule type" value="Genomic_DNA"/>
</dbReference>
<dbReference type="SUPFAM" id="SSF51735">
    <property type="entry name" value="NAD(P)-binding Rossmann-fold domains"/>
    <property type="match status" value="1"/>
</dbReference>
<feature type="domain" description="Quinate/shikimate 5-dehydrogenase/glutamyl-tRNA reductase" evidence="9">
    <location>
        <begin position="116"/>
        <end position="192"/>
    </location>
</feature>
<evidence type="ECO:0000313" key="13">
    <source>
        <dbReference type="Proteomes" id="UP001617669"/>
    </source>
</evidence>
<evidence type="ECO:0000256" key="4">
    <source>
        <dbReference type="ARBA" id="ARBA00022857"/>
    </source>
</evidence>
<evidence type="ECO:0000256" key="8">
    <source>
        <dbReference type="HAMAP-Rule" id="MF_00222"/>
    </source>
</evidence>
<protein>
    <recommendedName>
        <fullName evidence="2 8">Shikimate dehydrogenase (NADP(+))</fullName>
        <shortName evidence="8">SDH</shortName>
        <ecNumber evidence="2 8">1.1.1.25</ecNumber>
    </recommendedName>
</protein>
<dbReference type="PANTHER" id="PTHR21089">
    <property type="entry name" value="SHIKIMATE DEHYDROGENASE"/>
    <property type="match status" value="1"/>
</dbReference>
<dbReference type="Gene3D" id="3.40.50.10860">
    <property type="entry name" value="Leucine Dehydrogenase, chain A, domain 1"/>
    <property type="match status" value="1"/>
</dbReference>
<dbReference type="InterPro" id="IPR036291">
    <property type="entry name" value="NAD(P)-bd_dom_sf"/>
</dbReference>
<evidence type="ECO:0000256" key="3">
    <source>
        <dbReference type="ARBA" id="ARBA00022605"/>
    </source>
</evidence>
<dbReference type="PANTHER" id="PTHR21089:SF1">
    <property type="entry name" value="BIFUNCTIONAL 3-DEHYDROQUINATE DEHYDRATASE_SHIKIMATE DEHYDROGENASE, CHLOROPLASTIC"/>
    <property type="match status" value="1"/>
</dbReference>
<keyword evidence="4 8" id="KW-0521">NADP</keyword>
<feature type="binding site" evidence="8">
    <location>
        <position position="245"/>
    </location>
    <ligand>
        <name>shikimate</name>
        <dbReference type="ChEBI" id="CHEBI:36208"/>
    </ligand>
</feature>
<feature type="binding site" evidence="8">
    <location>
        <position position="86"/>
    </location>
    <ligand>
        <name>shikimate</name>
        <dbReference type="ChEBI" id="CHEBI:36208"/>
    </ligand>
</feature>
<comment type="caution">
    <text evidence="8">Lacks conserved residue(s) required for the propagation of feature annotation.</text>
</comment>
<sequence length="270" mass="28572">MDRYAVIGHPVEHSKSPLIHAAFAQQTGQQLEYGKVLAPLDGFAATVAEMQAQGYSGANVTVPFKFEAYELATELTPRARQAGAVNTLSFVGQVIRGDNTDGVGLVRDILHNLQFPLQGQRVLLIGAGGAAEGVLGPLLDASLATLSVVNRSVGKAQAMVARASAVAVPLVAHSFDALPGQVFDVVINATSSGLSNERLPLPSGLFATDALAYDMMYGRETPFMQYAREEGVARIADGLGMLVEQAAEAFYIWRQVRPDTASVIAAMRAS</sequence>
<dbReference type="InterPro" id="IPR041121">
    <property type="entry name" value="SDH_C"/>
</dbReference>
<feature type="binding site" evidence="8">
    <location>
        <position position="217"/>
    </location>
    <ligand>
        <name>shikimate</name>
        <dbReference type="ChEBI" id="CHEBI:36208"/>
    </ligand>
</feature>
<dbReference type="EC" id="1.1.1.25" evidence="2 8"/>
<feature type="active site" description="Proton acceptor" evidence="8">
    <location>
        <position position="65"/>
    </location>
</feature>
<feature type="binding site" evidence="8">
    <location>
        <position position="238"/>
    </location>
    <ligand>
        <name>NADP(+)</name>
        <dbReference type="ChEBI" id="CHEBI:58349"/>
    </ligand>
</feature>
<evidence type="ECO:0000259" key="11">
    <source>
        <dbReference type="Pfam" id="PF18317"/>
    </source>
</evidence>
<accession>A0ABW8GNB6</accession>
<dbReference type="InterPro" id="IPR013708">
    <property type="entry name" value="Shikimate_DH-bd_N"/>
</dbReference>
<dbReference type="SUPFAM" id="SSF53223">
    <property type="entry name" value="Aminoacid dehydrogenase-like, N-terminal domain"/>
    <property type="match status" value="1"/>
</dbReference>
<dbReference type="Pfam" id="PF01488">
    <property type="entry name" value="Shikimate_DH"/>
    <property type="match status" value="1"/>
</dbReference>
<feature type="binding site" evidence="8">
    <location>
        <position position="215"/>
    </location>
    <ligand>
        <name>NADP(+)</name>
        <dbReference type="ChEBI" id="CHEBI:58349"/>
    </ligand>
</feature>
<reference evidence="12 13" key="1">
    <citation type="submission" date="2024-11" db="EMBL/GenBank/DDBJ databases">
        <authorList>
            <person name="Kaparullina E.N."/>
            <person name="Delegan Y.A."/>
            <person name="Doronina N.V."/>
        </authorList>
    </citation>
    <scope>NUCLEOTIDE SEQUENCE [LARGE SCALE GENOMIC DNA]</scope>
    <source>
        <strain evidence="12 13">7sh_L</strain>
    </source>
</reference>
<comment type="caution">
    <text evidence="12">The sequence shown here is derived from an EMBL/GenBank/DDBJ whole genome shotgun (WGS) entry which is preliminary data.</text>
</comment>
<comment type="function">
    <text evidence="8">Involved in the biosynthesis of the chorismate, which leads to the biosynthesis of aromatic amino acids. Catalyzes the reversible NADPH linked reduction of 3-dehydroshikimate (DHSA) to yield shikimate (SA).</text>
</comment>
<evidence type="ECO:0000313" key="12">
    <source>
        <dbReference type="EMBL" id="MFJ5446848.1"/>
    </source>
</evidence>
<comment type="catalytic activity">
    <reaction evidence="7 8">
        <text>shikimate + NADP(+) = 3-dehydroshikimate + NADPH + H(+)</text>
        <dbReference type="Rhea" id="RHEA:17737"/>
        <dbReference type="ChEBI" id="CHEBI:15378"/>
        <dbReference type="ChEBI" id="CHEBI:16630"/>
        <dbReference type="ChEBI" id="CHEBI:36208"/>
        <dbReference type="ChEBI" id="CHEBI:57783"/>
        <dbReference type="ChEBI" id="CHEBI:58349"/>
        <dbReference type="EC" id="1.1.1.25"/>
    </reaction>
</comment>
<dbReference type="GO" id="GO:0004764">
    <property type="term" value="F:shikimate 3-dehydrogenase (NADP+) activity"/>
    <property type="evidence" value="ECO:0007669"/>
    <property type="project" value="UniProtKB-EC"/>
</dbReference>
<feature type="binding site" evidence="8">
    <location>
        <position position="101"/>
    </location>
    <ligand>
        <name>shikimate</name>
        <dbReference type="ChEBI" id="CHEBI:36208"/>
    </ligand>
</feature>
<proteinExistence type="inferred from homology"/>
<feature type="binding site" evidence="8">
    <location>
        <begin position="14"/>
        <end position="16"/>
    </location>
    <ligand>
        <name>shikimate</name>
        <dbReference type="ChEBI" id="CHEBI:36208"/>
    </ligand>
</feature>
<dbReference type="CDD" id="cd01065">
    <property type="entry name" value="NAD_bind_Shikimate_DH"/>
    <property type="match status" value="1"/>
</dbReference>
<dbReference type="NCBIfam" id="TIGR00507">
    <property type="entry name" value="aroE"/>
    <property type="match status" value="1"/>
</dbReference>
<dbReference type="InterPro" id="IPR006151">
    <property type="entry name" value="Shikm_DH/Glu-tRNA_Rdtase"/>
</dbReference>
<dbReference type="Proteomes" id="UP001617669">
    <property type="component" value="Unassembled WGS sequence"/>
</dbReference>
<keyword evidence="5 8" id="KW-0560">Oxidoreductase</keyword>
<feature type="binding site" evidence="8">
    <location>
        <begin position="126"/>
        <end position="130"/>
    </location>
    <ligand>
        <name>NADP(+)</name>
        <dbReference type="ChEBI" id="CHEBI:58349"/>
    </ligand>
</feature>
<evidence type="ECO:0000256" key="1">
    <source>
        <dbReference type="ARBA" id="ARBA00004871"/>
    </source>
</evidence>
<dbReference type="InterPro" id="IPR046346">
    <property type="entry name" value="Aminoacid_DH-like_N_sf"/>
</dbReference>
<dbReference type="Gene3D" id="3.40.50.720">
    <property type="entry name" value="NAD(P)-binding Rossmann-like Domain"/>
    <property type="match status" value="1"/>
</dbReference>
<keyword evidence="13" id="KW-1185">Reference proteome</keyword>
<comment type="pathway">
    <text evidence="1 8">Metabolic intermediate biosynthesis; chorismate biosynthesis; chorismate from D-erythrose 4-phosphate and phosphoenolpyruvate: step 4/7.</text>
</comment>
<evidence type="ECO:0000256" key="6">
    <source>
        <dbReference type="ARBA" id="ARBA00023141"/>
    </source>
</evidence>
<dbReference type="NCBIfam" id="NF001310">
    <property type="entry name" value="PRK00258.1-2"/>
    <property type="match status" value="1"/>
</dbReference>
<keyword evidence="6 8" id="KW-0057">Aromatic amino acid biosynthesis</keyword>
<keyword evidence="3 8" id="KW-0028">Amino-acid biosynthesis</keyword>
<evidence type="ECO:0000256" key="7">
    <source>
        <dbReference type="ARBA" id="ARBA00049442"/>
    </source>
</evidence>